<keyword evidence="13" id="KW-1185">Reference proteome</keyword>
<sequence>MKPLQRILYFAKPHQKYLLGSILFNILYSLLSIFSVITMLPILRILFRLDKAVDISTPPVYKGNSESFFGYVGDLGKYFDYVKELAYYKIQMNINEHGSVHVLATLCIITAFAFLLRNLFRYLGAFLLVNYRVGITRDLRTAMYDKFLQLPVSFFTEQRKGDMMSRISNDIGAVEGGIMGVLVDLVNAPFMIIGTLVTLFMLDANLTLFSLIIFPIMGLIISWVGKSLKKQATSAQQELGNMFSLVDETLKSSKVIKIFNADRILKNRFNTTTTQWQKYAIGMSRRRELASPMSEFLGSVTILLITWFAGLNIINGTNDDPVTFLAFIGLFFQILDPAKKLSNSISSIQGGMASLDRVSEVLDYDLKVEEIAEPVSISTLNNNIEFNNIGFYYDKDNVILKNFSLTIPKGKTVALVGQSGSGKTTIANLLARFYDVSEGDILIDGVNIKHLKLKEYRQLLGMVTQESVLFNDSVYNNILMGKPDATKDEIIAAAKIANADSFISQLPEGYDTNIGDDGNKLSGGQKQRVSIARAVLKNPPIMILDEATSALDTESERFVQDALEKMMENRTSLVIAHRLSTIQKADWIVVMEKGDIVEQGTHHELIAKKGMYYKLVELQNFD</sequence>
<evidence type="ECO:0000313" key="11">
    <source>
        <dbReference type="EMBL" id="TDX91769.1"/>
    </source>
</evidence>
<dbReference type="InterPro" id="IPR027417">
    <property type="entry name" value="P-loop_NTPase"/>
</dbReference>
<reference evidence="10 12" key="1">
    <citation type="submission" date="2018-11" db="EMBL/GenBank/DDBJ databases">
        <title>Proposal to divide the Flavobacteriaceae and reorganize its genera based on Amino Acid Identity values calculated from whole genome sequences.</title>
        <authorList>
            <person name="Nicholson A.C."/>
            <person name="Gulvik C.A."/>
            <person name="Whitney A.M."/>
            <person name="Humrighouse B.W."/>
            <person name="Bell M."/>
            <person name="Holmes B."/>
            <person name="Steigerwalt A."/>
            <person name="Villarma A."/>
            <person name="Sheth M."/>
            <person name="Batra D."/>
            <person name="Pryor J."/>
            <person name="Bernardet J.-F."/>
            <person name="Hugo C."/>
            <person name="Kampfer P."/>
            <person name="Newman J."/>
            <person name="Mcquiston J.R."/>
        </authorList>
    </citation>
    <scope>NUCLEOTIDE SEQUENCE [LARGE SCALE GENOMIC DNA]</scope>
    <source>
        <strain evidence="10 12">DSM 15235</strain>
    </source>
</reference>
<feature type="transmembrane region" description="Helical" evidence="7">
    <location>
        <begin position="173"/>
        <end position="200"/>
    </location>
</feature>
<evidence type="ECO:0000256" key="1">
    <source>
        <dbReference type="ARBA" id="ARBA00004651"/>
    </source>
</evidence>
<dbReference type="FunFam" id="3.40.50.300:FF:000218">
    <property type="entry name" value="Multidrug ABC transporter ATP-binding protein"/>
    <property type="match status" value="1"/>
</dbReference>
<dbReference type="GO" id="GO:0005524">
    <property type="term" value="F:ATP binding"/>
    <property type="evidence" value="ECO:0007669"/>
    <property type="project" value="UniProtKB-KW"/>
</dbReference>
<dbReference type="InterPro" id="IPR003439">
    <property type="entry name" value="ABC_transporter-like_ATP-bd"/>
</dbReference>
<dbReference type="EMBL" id="SOQW01000003">
    <property type="protein sequence ID" value="TDX91769.1"/>
    <property type="molecule type" value="Genomic_DNA"/>
</dbReference>
<dbReference type="GO" id="GO:0005886">
    <property type="term" value="C:plasma membrane"/>
    <property type="evidence" value="ECO:0007669"/>
    <property type="project" value="UniProtKB-SubCell"/>
</dbReference>
<evidence type="ECO:0000256" key="6">
    <source>
        <dbReference type="ARBA" id="ARBA00023136"/>
    </source>
</evidence>
<dbReference type="Proteomes" id="UP000269375">
    <property type="component" value="Unassembled WGS sequence"/>
</dbReference>
<dbReference type="PROSITE" id="PS50929">
    <property type="entry name" value="ABC_TM1F"/>
    <property type="match status" value="1"/>
</dbReference>
<evidence type="ECO:0000256" key="5">
    <source>
        <dbReference type="ARBA" id="ARBA00022989"/>
    </source>
</evidence>
<dbReference type="Proteomes" id="UP000295709">
    <property type="component" value="Unassembled WGS sequence"/>
</dbReference>
<dbReference type="InterPro" id="IPR011527">
    <property type="entry name" value="ABC1_TM_dom"/>
</dbReference>
<feature type="domain" description="ABC transmembrane type-1" evidence="9">
    <location>
        <begin position="19"/>
        <end position="350"/>
    </location>
</feature>
<accession>A0A3N0VTM6</accession>
<keyword evidence="6 7" id="KW-0472">Membrane</keyword>
<dbReference type="GO" id="GO:0016887">
    <property type="term" value="F:ATP hydrolysis activity"/>
    <property type="evidence" value="ECO:0007669"/>
    <property type="project" value="InterPro"/>
</dbReference>
<evidence type="ECO:0000259" key="8">
    <source>
        <dbReference type="PROSITE" id="PS50893"/>
    </source>
</evidence>
<evidence type="ECO:0000256" key="4">
    <source>
        <dbReference type="ARBA" id="ARBA00022840"/>
    </source>
</evidence>
<comment type="subcellular location">
    <subcellularLocation>
        <location evidence="1">Cell membrane</location>
        <topology evidence="1">Multi-pass membrane protein</topology>
    </subcellularLocation>
</comment>
<dbReference type="Pfam" id="PF00005">
    <property type="entry name" value="ABC_tran"/>
    <property type="match status" value="1"/>
</dbReference>
<dbReference type="PANTHER" id="PTHR43394:SF1">
    <property type="entry name" value="ATP-BINDING CASSETTE SUB-FAMILY B MEMBER 10, MITOCHONDRIAL"/>
    <property type="match status" value="1"/>
</dbReference>
<feature type="transmembrane region" description="Helical" evidence="7">
    <location>
        <begin position="21"/>
        <end position="47"/>
    </location>
</feature>
<evidence type="ECO:0000259" key="9">
    <source>
        <dbReference type="PROSITE" id="PS50929"/>
    </source>
</evidence>
<dbReference type="InterPro" id="IPR003593">
    <property type="entry name" value="AAA+_ATPase"/>
</dbReference>
<dbReference type="PANTHER" id="PTHR43394">
    <property type="entry name" value="ATP-DEPENDENT PERMEASE MDL1, MITOCHONDRIAL"/>
    <property type="match status" value="1"/>
</dbReference>
<dbReference type="CDD" id="cd18552">
    <property type="entry name" value="ABC_6TM_MsbA_like"/>
    <property type="match status" value="1"/>
</dbReference>
<dbReference type="SUPFAM" id="SSF52540">
    <property type="entry name" value="P-loop containing nucleoside triphosphate hydrolases"/>
    <property type="match status" value="1"/>
</dbReference>
<protein>
    <submittedName>
        <fullName evidence="10">ABC transporter ATP-binding protein</fullName>
    </submittedName>
    <submittedName>
        <fullName evidence="11">ATP-binding cassette, subfamily B, MsbA</fullName>
    </submittedName>
</protein>
<dbReference type="Gene3D" id="3.40.50.300">
    <property type="entry name" value="P-loop containing nucleotide triphosphate hydrolases"/>
    <property type="match status" value="1"/>
</dbReference>
<keyword evidence="2 7" id="KW-0812">Transmembrane</keyword>
<evidence type="ECO:0000313" key="10">
    <source>
        <dbReference type="EMBL" id="ROH95840.1"/>
    </source>
</evidence>
<feature type="domain" description="ABC transporter" evidence="8">
    <location>
        <begin position="384"/>
        <end position="618"/>
    </location>
</feature>
<evidence type="ECO:0000313" key="12">
    <source>
        <dbReference type="Proteomes" id="UP000269375"/>
    </source>
</evidence>
<dbReference type="InterPro" id="IPR039421">
    <property type="entry name" value="Type_1_exporter"/>
</dbReference>
<dbReference type="RefSeq" id="WP_123263855.1">
    <property type="nucleotide sequence ID" value="NZ_RJTX01000004.1"/>
</dbReference>
<keyword evidence="3" id="KW-0547">Nucleotide-binding</keyword>
<evidence type="ECO:0000256" key="2">
    <source>
        <dbReference type="ARBA" id="ARBA00022692"/>
    </source>
</evidence>
<evidence type="ECO:0000313" key="13">
    <source>
        <dbReference type="Proteomes" id="UP000295709"/>
    </source>
</evidence>
<feature type="transmembrane region" description="Helical" evidence="7">
    <location>
        <begin position="296"/>
        <end position="315"/>
    </location>
</feature>
<comment type="caution">
    <text evidence="10">The sequence shown here is derived from an EMBL/GenBank/DDBJ whole genome shotgun (WGS) entry which is preliminary data.</text>
</comment>
<dbReference type="AlphaFoldDB" id="A0A3N0VTM6"/>
<dbReference type="OrthoDB" id="9780296at2"/>
<dbReference type="PROSITE" id="PS00211">
    <property type="entry name" value="ABC_TRANSPORTER_1"/>
    <property type="match status" value="1"/>
</dbReference>
<dbReference type="InterPro" id="IPR036640">
    <property type="entry name" value="ABC1_TM_sf"/>
</dbReference>
<dbReference type="EMBL" id="RJTX01000004">
    <property type="protein sequence ID" value="ROH95840.1"/>
    <property type="molecule type" value="Genomic_DNA"/>
</dbReference>
<keyword evidence="4 10" id="KW-0067">ATP-binding</keyword>
<dbReference type="InterPro" id="IPR017871">
    <property type="entry name" value="ABC_transporter-like_CS"/>
</dbReference>
<dbReference type="Pfam" id="PF00664">
    <property type="entry name" value="ABC_membrane"/>
    <property type="match status" value="1"/>
</dbReference>
<reference evidence="11 13" key="2">
    <citation type="submission" date="2019-03" db="EMBL/GenBank/DDBJ databases">
        <title>Genomic Encyclopedia of Archaeal and Bacterial Type Strains, Phase II (KMG-II): from individual species to whole genera.</title>
        <authorList>
            <person name="Goeker M."/>
        </authorList>
    </citation>
    <scope>NUCLEOTIDE SEQUENCE [LARGE SCALE GENOMIC DNA]</scope>
    <source>
        <strain evidence="11 13">DSM 15235</strain>
    </source>
</reference>
<evidence type="ECO:0000256" key="7">
    <source>
        <dbReference type="SAM" id="Phobius"/>
    </source>
</evidence>
<dbReference type="GO" id="GO:0015421">
    <property type="term" value="F:ABC-type oligopeptide transporter activity"/>
    <property type="evidence" value="ECO:0007669"/>
    <property type="project" value="TreeGrafter"/>
</dbReference>
<evidence type="ECO:0000256" key="3">
    <source>
        <dbReference type="ARBA" id="ARBA00022741"/>
    </source>
</evidence>
<dbReference type="SMART" id="SM00382">
    <property type="entry name" value="AAA"/>
    <property type="match status" value="1"/>
</dbReference>
<feature type="transmembrane region" description="Helical" evidence="7">
    <location>
        <begin position="98"/>
        <end position="116"/>
    </location>
</feature>
<proteinExistence type="predicted"/>
<name>A0A3N0VTM6_9FLAO</name>
<gene>
    <name evidence="11" type="ORF">BCF50_2907</name>
    <name evidence="10" type="ORF">EGI05_15055</name>
</gene>
<feature type="transmembrane region" description="Helical" evidence="7">
    <location>
        <begin position="206"/>
        <end position="224"/>
    </location>
</feature>
<dbReference type="Gene3D" id="1.20.1560.10">
    <property type="entry name" value="ABC transporter type 1, transmembrane domain"/>
    <property type="match status" value="1"/>
</dbReference>
<dbReference type="PROSITE" id="PS50893">
    <property type="entry name" value="ABC_TRANSPORTER_2"/>
    <property type="match status" value="1"/>
</dbReference>
<dbReference type="SUPFAM" id="SSF90123">
    <property type="entry name" value="ABC transporter transmembrane region"/>
    <property type="match status" value="1"/>
</dbReference>
<organism evidence="10 12">
    <name type="scientific">Chryseobacterium daecheongense</name>
    <dbReference type="NCBI Taxonomy" id="192389"/>
    <lineage>
        <taxon>Bacteria</taxon>
        <taxon>Pseudomonadati</taxon>
        <taxon>Bacteroidota</taxon>
        <taxon>Flavobacteriia</taxon>
        <taxon>Flavobacteriales</taxon>
        <taxon>Weeksellaceae</taxon>
        <taxon>Chryseobacterium group</taxon>
        <taxon>Chryseobacterium</taxon>
    </lineage>
</organism>
<keyword evidence="5 7" id="KW-1133">Transmembrane helix</keyword>